<dbReference type="EMBL" id="CM042889">
    <property type="protein sequence ID" value="KAI4320282.1"/>
    <property type="molecule type" value="Genomic_DNA"/>
</dbReference>
<evidence type="ECO:0000313" key="1">
    <source>
        <dbReference type="EMBL" id="KAI4320282.1"/>
    </source>
</evidence>
<gene>
    <name evidence="1" type="ORF">MLD38_033778</name>
</gene>
<reference evidence="2" key="1">
    <citation type="journal article" date="2023" name="Front. Plant Sci.">
        <title>Chromosomal-level genome assembly of Melastoma candidum provides insights into trichome evolution.</title>
        <authorList>
            <person name="Zhong Y."/>
            <person name="Wu W."/>
            <person name="Sun C."/>
            <person name="Zou P."/>
            <person name="Liu Y."/>
            <person name="Dai S."/>
            <person name="Zhou R."/>
        </authorList>
    </citation>
    <scope>NUCLEOTIDE SEQUENCE [LARGE SCALE GENOMIC DNA]</scope>
</reference>
<dbReference type="Proteomes" id="UP001057402">
    <property type="component" value="Chromosome 10"/>
</dbReference>
<keyword evidence="2" id="KW-1185">Reference proteome</keyword>
<evidence type="ECO:0000313" key="2">
    <source>
        <dbReference type="Proteomes" id="UP001057402"/>
    </source>
</evidence>
<sequence>MLVAAKISTTWMVGFCLVLISVFSLVRSDTGSVAMDRAALLSIRSTLRGRTLLWDATGWPCVWEGVTCSGGRVVALRLPAMGLVGTLPVDTLANLTRLRTLSLRYNSLSGPLPYGLVSLSGSFRNLYLQGNRFEGPIPESIFSMRGLVRLNLAGNRLTGGISPRFNDLVGLKSLLVERNGLTGSLPELSIKLDQFNVSQNGLVGLVPPSLSGFPSSAFQGNSLCGMPLAPCNQTETRSAPSTLIQTSTNAPIPTPSETETETHTESIPSNVTPKRKFSHNMNIAIGSVVGFCSVIAIVAAISTMKMRRRIELRKDVHAYSSKQSDQAGNNTLVFLKKGGSVFELEELLMASAEVLGNGSHGTCYKATPRNGTAVSVKRLKDVNVKESEYDEKMMEIARMEHPNLVPLLAYYHSKDVKLLVHEYVPNGSLSSLLHGEDASVKARLNWQTWHNIMLGAARGIKHIHSISPLSSHGNVKSSNILLTESYEARASDFGLSSLVGPNTSLLLGLTRGGYRAPEVIDPRVTSQEADVYSFGVVLLELLTGKDPCGRGGGDSTADCDLPMWIRSASVDEIFDEGLAGRDNDVDRRGITELLKIATDCTDRSPANRPTMAEVVRRMETALS</sequence>
<protein>
    <submittedName>
        <fullName evidence="1">Uncharacterized protein</fullName>
    </submittedName>
</protein>
<organism evidence="1 2">
    <name type="scientific">Melastoma candidum</name>
    <dbReference type="NCBI Taxonomy" id="119954"/>
    <lineage>
        <taxon>Eukaryota</taxon>
        <taxon>Viridiplantae</taxon>
        <taxon>Streptophyta</taxon>
        <taxon>Embryophyta</taxon>
        <taxon>Tracheophyta</taxon>
        <taxon>Spermatophyta</taxon>
        <taxon>Magnoliopsida</taxon>
        <taxon>eudicotyledons</taxon>
        <taxon>Gunneridae</taxon>
        <taxon>Pentapetalae</taxon>
        <taxon>rosids</taxon>
        <taxon>malvids</taxon>
        <taxon>Myrtales</taxon>
        <taxon>Melastomataceae</taxon>
        <taxon>Melastomatoideae</taxon>
        <taxon>Melastomateae</taxon>
        <taxon>Melastoma</taxon>
    </lineage>
</organism>
<proteinExistence type="predicted"/>
<name>A0ACB9M9Z0_9MYRT</name>
<comment type="caution">
    <text evidence="1">The sequence shown here is derived from an EMBL/GenBank/DDBJ whole genome shotgun (WGS) entry which is preliminary data.</text>
</comment>
<accession>A0ACB9M9Z0</accession>